<dbReference type="AlphaFoldDB" id="A0A9P4KC51"/>
<feature type="compositionally biased region" description="Low complexity" evidence="1">
    <location>
        <begin position="136"/>
        <end position="170"/>
    </location>
</feature>
<comment type="caution">
    <text evidence="2">The sequence shown here is derived from an EMBL/GenBank/DDBJ whole genome shotgun (WGS) entry which is preliminary data.</text>
</comment>
<evidence type="ECO:0000256" key="1">
    <source>
        <dbReference type="SAM" id="MobiDB-lite"/>
    </source>
</evidence>
<protein>
    <submittedName>
        <fullName evidence="2">Uncharacterized protein</fullName>
    </submittedName>
</protein>
<sequence length="199" mass="19900">MQWFYPGLSGSDLDYPVLASIVSANPSTTVLSLACPTDLDASDCGFGPHFDYSVISTTIYEATMSIPDEFTMAFSCDHDTAKTQMACDISMGGPNANDPGQTSGVLSGSDVDFFTATITAGEEKLSATGRTQNSDAAPSQASATATSAGETGAPASIGSATSGLSGSGATTKPTNAAYRVNVEGSALLALAGAAAVVAL</sequence>
<dbReference type="PANTHER" id="PTHR40640">
    <property type="entry name" value="ANCHORED GLYCOPROTEIN, PUTATIVE (AFU_ORTHOLOGUE AFUA_8G04860)-RELATED"/>
    <property type="match status" value="1"/>
</dbReference>
<evidence type="ECO:0000313" key="3">
    <source>
        <dbReference type="Proteomes" id="UP000800093"/>
    </source>
</evidence>
<feature type="region of interest" description="Disordered" evidence="1">
    <location>
        <begin position="124"/>
        <end position="170"/>
    </location>
</feature>
<organism evidence="2 3">
    <name type="scientific">Lojkania enalia</name>
    <dbReference type="NCBI Taxonomy" id="147567"/>
    <lineage>
        <taxon>Eukaryota</taxon>
        <taxon>Fungi</taxon>
        <taxon>Dikarya</taxon>
        <taxon>Ascomycota</taxon>
        <taxon>Pezizomycotina</taxon>
        <taxon>Dothideomycetes</taxon>
        <taxon>Pleosporomycetidae</taxon>
        <taxon>Pleosporales</taxon>
        <taxon>Pleosporales incertae sedis</taxon>
        <taxon>Lojkania</taxon>
    </lineage>
</organism>
<dbReference type="EMBL" id="ML986611">
    <property type="protein sequence ID" value="KAF2265037.1"/>
    <property type="molecule type" value="Genomic_DNA"/>
</dbReference>
<gene>
    <name evidence="2" type="ORF">CC78DRAFT_532680</name>
</gene>
<dbReference type="OrthoDB" id="4991875at2759"/>
<dbReference type="PANTHER" id="PTHR40640:SF1">
    <property type="entry name" value="ANCHORED GLYCOPROTEIN, PUTATIVE (AFU_ORTHOLOGUE AFUA_8G04860)-RELATED"/>
    <property type="match status" value="1"/>
</dbReference>
<evidence type="ECO:0000313" key="2">
    <source>
        <dbReference type="EMBL" id="KAF2265037.1"/>
    </source>
</evidence>
<reference evidence="3" key="1">
    <citation type="journal article" date="2020" name="Stud. Mycol.">
        <title>101 Dothideomycetes genomes: A test case for predicting lifestyles and emergence of pathogens.</title>
        <authorList>
            <person name="Haridas S."/>
            <person name="Albert R."/>
            <person name="Binder M."/>
            <person name="Bloem J."/>
            <person name="LaButti K."/>
            <person name="Salamov A."/>
            <person name="Andreopoulos B."/>
            <person name="Baker S."/>
            <person name="Barry K."/>
            <person name="Bills G."/>
            <person name="Bluhm B."/>
            <person name="Cannon C."/>
            <person name="Castanera R."/>
            <person name="Culley D."/>
            <person name="Daum C."/>
            <person name="Ezra D."/>
            <person name="Gonzalez J."/>
            <person name="Henrissat B."/>
            <person name="Kuo A."/>
            <person name="Liang C."/>
            <person name="Lipzen A."/>
            <person name="Lutzoni F."/>
            <person name="Magnuson J."/>
            <person name="Mondo S."/>
            <person name="Nolan M."/>
            <person name="Ohm R."/>
            <person name="Pangilinan J."/>
            <person name="Park H.-J."/>
            <person name="Ramirez L."/>
            <person name="Alfaro M."/>
            <person name="Sun H."/>
            <person name="Tritt A."/>
            <person name="Yoshinaga Y."/>
            <person name="Zwiers L.-H."/>
            <person name="Turgeon B."/>
            <person name="Goodwin S."/>
            <person name="Spatafora J."/>
            <person name="Crous P."/>
            <person name="Grigoriev I."/>
        </authorList>
    </citation>
    <scope>NUCLEOTIDE SEQUENCE [LARGE SCALE GENOMIC DNA]</scope>
    <source>
        <strain evidence="3">CBS 304.66</strain>
    </source>
</reference>
<keyword evidence="3" id="KW-1185">Reference proteome</keyword>
<proteinExistence type="predicted"/>
<name>A0A9P4KC51_9PLEO</name>
<accession>A0A9P4KC51</accession>
<dbReference type="Proteomes" id="UP000800093">
    <property type="component" value="Unassembled WGS sequence"/>
</dbReference>